<evidence type="ECO:0000259" key="1">
    <source>
        <dbReference type="Pfam" id="PF01551"/>
    </source>
</evidence>
<accession>A0A552WJK9</accession>
<evidence type="ECO:0000259" key="2">
    <source>
        <dbReference type="Pfam" id="PF26571"/>
    </source>
</evidence>
<dbReference type="InterPro" id="IPR058593">
    <property type="entry name" value="ARB_07466-like_C"/>
</dbReference>
<name>A0A552WJK9_9MICO</name>
<dbReference type="EMBL" id="VJXR01000119">
    <property type="protein sequence ID" value="TRW42945.1"/>
    <property type="molecule type" value="Genomic_DNA"/>
</dbReference>
<dbReference type="Pfam" id="PF01551">
    <property type="entry name" value="Peptidase_M23"/>
    <property type="match status" value="1"/>
</dbReference>
<protein>
    <submittedName>
        <fullName evidence="3">M23 family metallopeptidase</fullName>
    </submittedName>
</protein>
<feature type="domain" description="M23ase beta-sheet core" evidence="1">
    <location>
        <begin position="116"/>
        <end position="214"/>
    </location>
</feature>
<feature type="domain" description="ARB-07466-like C-terminal" evidence="2">
    <location>
        <begin position="2"/>
        <end position="58"/>
    </location>
</feature>
<keyword evidence="4" id="KW-1185">Reference proteome</keyword>
<dbReference type="Gene3D" id="2.70.70.10">
    <property type="entry name" value="Glucose Permease (Domain IIA)"/>
    <property type="match status" value="1"/>
</dbReference>
<dbReference type="InterPro" id="IPR011055">
    <property type="entry name" value="Dup_hybrid_motif"/>
</dbReference>
<sequence length="226" mass="23466">MTGADQAKGDAIVSYAMENAERLSVDYIIWRQHIWFAASPGQGWQPMEDRGSPTANHMDHPHINLTRVPGPGAGVLSCLLASAVQPAAFGTGQWVAPLDAPVRSSYGPRDLHGQTFHAGTDLAAACGTPIYAAAEGLVTYAAGPYRGLTGNVVFLDHGNGVETSYNHMDDGGTLVRPGEHVAAGQVIALVGNSGNSTGCHLHFGVYLGGQHTDPEPFMAAAGAPLG</sequence>
<dbReference type="GO" id="GO:0004222">
    <property type="term" value="F:metalloendopeptidase activity"/>
    <property type="evidence" value="ECO:0007669"/>
    <property type="project" value="TreeGrafter"/>
</dbReference>
<evidence type="ECO:0000313" key="3">
    <source>
        <dbReference type="EMBL" id="TRW42945.1"/>
    </source>
</evidence>
<evidence type="ECO:0000313" key="4">
    <source>
        <dbReference type="Proteomes" id="UP000318693"/>
    </source>
</evidence>
<dbReference type="InterPro" id="IPR050570">
    <property type="entry name" value="Cell_wall_metabolism_enzyme"/>
</dbReference>
<dbReference type="Proteomes" id="UP000318693">
    <property type="component" value="Unassembled WGS sequence"/>
</dbReference>
<comment type="caution">
    <text evidence="3">The sequence shown here is derived from an EMBL/GenBank/DDBJ whole genome shotgun (WGS) entry which is preliminary data.</text>
</comment>
<dbReference type="InterPro" id="IPR016047">
    <property type="entry name" value="M23ase_b-sheet_dom"/>
</dbReference>
<dbReference type="SUPFAM" id="SSF51261">
    <property type="entry name" value="Duplicated hybrid motif"/>
    <property type="match status" value="1"/>
</dbReference>
<gene>
    <name evidence="3" type="ORF">FJ693_19620</name>
</gene>
<dbReference type="PANTHER" id="PTHR21666:SF270">
    <property type="entry name" value="MUREIN HYDROLASE ACTIVATOR ENVC"/>
    <property type="match status" value="1"/>
</dbReference>
<dbReference type="PANTHER" id="PTHR21666">
    <property type="entry name" value="PEPTIDASE-RELATED"/>
    <property type="match status" value="1"/>
</dbReference>
<dbReference type="CDD" id="cd12797">
    <property type="entry name" value="M23_peptidase"/>
    <property type="match status" value="1"/>
</dbReference>
<reference evidence="3 4" key="1">
    <citation type="submission" date="2019-07" db="EMBL/GenBank/DDBJ databases">
        <title>Georgenia wutianyii sp. nov. and Georgenia *** sp. nov. isolated from plateau pika (Ochotona curzoniae) in the Qinghai-Tibet plateau of China.</title>
        <authorList>
            <person name="Tian Z."/>
        </authorList>
    </citation>
    <scope>NUCLEOTIDE SEQUENCE [LARGE SCALE GENOMIC DNA]</scope>
    <source>
        <strain evidence="3 4">Z446</strain>
    </source>
</reference>
<proteinExistence type="predicted"/>
<organism evidence="3 4">
    <name type="scientific">Georgenia yuyongxinii</name>
    <dbReference type="NCBI Taxonomy" id="2589797"/>
    <lineage>
        <taxon>Bacteria</taxon>
        <taxon>Bacillati</taxon>
        <taxon>Actinomycetota</taxon>
        <taxon>Actinomycetes</taxon>
        <taxon>Micrococcales</taxon>
        <taxon>Bogoriellaceae</taxon>
        <taxon>Georgenia</taxon>
    </lineage>
</organism>
<dbReference type="Pfam" id="PF26571">
    <property type="entry name" value="VldE"/>
    <property type="match status" value="1"/>
</dbReference>
<dbReference type="AlphaFoldDB" id="A0A552WJK9"/>